<gene>
    <name evidence="9" type="primary">argB</name>
    <name evidence="11" type="ORF">Q763_05270</name>
</gene>
<keyword evidence="5 9" id="KW-0547">Nucleotide-binding</keyword>
<dbReference type="Gene3D" id="3.40.1160.10">
    <property type="entry name" value="Acetylglutamate kinase-like"/>
    <property type="match status" value="1"/>
</dbReference>
<keyword evidence="12" id="KW-1185">Reference proteome</keyword>
<name>A0A0A2LQD5_9FLAO</name>
<evidence type="ECO:0000256" key="4">
    <source>
        <dbReference type="ARBA" id="ARBA00022679"/>
    </source>
</evidence>
<evidence type="ECO:0000256" key="1">
    <source>
        <dbReference type="ARBA" id="ARBA00004828"/>
    </source>
</evidence>
<dbReference type="GO" id="GO:0042450">
    <property type="term" value="P:L-arginine biosynthetic process via ornithine"/>
    <property type="evidence" value="ECO:0007669"/>
    <property type="project" value="UniProtKB-UniRule"/>
</dbReference>
<comment type="function">
    <text evidence="9">Catalyzes the ATP-dependent phosphorylation of N-acetyl-L-glutamate.</text>
</comment>
<feature type="binding site" evidence="9">
    <location>
        <position position="65"/>
    </location>
    <ligand>
        <name>substrate</name>
    </ligand>
</feature>
<dbReference type="CDD" id="cd04238">
    <property type="entry name" value="AAK_NAGK-like"/>
    <property type="match status" value="1"/>
</dbReference>
<dbReference type="GO" id="GO:0005737">
    <property type="term" value="C:cytoplasm"/>
    <property type="evidence" value="ECO:0007669"/>
    <property type="project" value="UniProtKB-SubCell"/>
</dbReference>
<dbReference type="eggNOG" id="COG0548">
    <property type="taxonomic scope" value="Bacteria"/>
</dbReference>
<dbReference type="AlphaFoldDB" id="A0A0A2LQD5"/>
<dbReference type="STRING" id="1406840.Q763_05270"/>
<dbReference type="EMBL" id="JRLV01000005">
    <property type="protein sequence ID" value="KGO82512.1"/>
    <property type="molecule type" value="Genomic_DNA"/>
</dbReference>
<dbReference type="Pfam" id="PF00696">
    <property type="entry name" value="AA_kinase"/>
    <property type="match status" value="1"/>
</dbReference>
<dbReference type="InterPro" id="IPR001048">
    <property type="entry name" value="Asp/Glu/Uridylate_kinase"/>
</dbReference>
<keyword evidence="3 9" id="KW-0028">Amino-acid biosynthesis</keyword>
<feature type="binding site" evidence="9">
    <location>
        <position position="160"/>
    </location>
    <ligand>
        <name>substrate</name>
    </ligand>
</feature>
<dbReference type="InterPro" id="IPR037528">
    <property type="entry name" value="ArgB"/>
</dbReference>
<feature type="site" description="Transition state stabilizer" evidence="9">
    <location>
        <position position="226"/>
    </location>
</feature>
<sequence>MENKPKLTVVKIGGNVIDSTPTLKAFLKDFAALSGYKILVHGGGKIATKTAEGLGITPVFHEGRRITDKPMLDVAVMTYAGLINKDITAQLQALQNNALGFTGADGNMILSEKRNNAAIDFGWVGDIVSVNHKLVKVLLQQNVVPVFCAITHNGNGQLLNTNADTIASALAVACSNDFNVNLLYCFEKKGVLSNADDDDSVIKKLTFDKYSQLREEKIIHSGMLPKLENCYDALNKGVSAVYIGSPEMIKQNEITCTQVSL</sequence>
<evidence type="ECO:0000256" key="5">
    <source>
        <dbReference type="ARBA" id="ARBA00022741"/>
    </source>
</evidence>
<keyword evidence="7 9" id="KW-0067">ATP-binding</keyword>
<feature type="binding site" evidence="9">
    <location>
        <begin position="43"/>
        <end position="44"/>
    </location>
    <ligand>
        <name>substrate</name>
    </ligand>
</feature>
<dbReference type="HAMAP" id="MF_00082">
    <property type="entry name" value="ArgB"/>
    <property type="match status" value="1"/>
</dbReference>
<comment type="catalytic activity">
    <reaction evidence="8 9">
        <text>N-acetyl-L-glutamate + ATP = N-acetyl-L-glutamyl 5-phosphate + ADP</text>
        <dbReference type="Rhea" id="RHEA:14629"/>
        <dbReference type="ChEBI" id="CHEBI:30616"/>
        <dbReference type="ChEBI" id="CHEBI:44337"/>
        <dbReference type="ChEBI" id="CHEBI:57936"/>
        <dbReference type="ChEBI" id="CHEBI:456216"/>
        <dbReference type="EC" id="2.7.2.8"/>
    </reaction>
</comment>
<comment type="pathway">
    <text evidence="1 9">Amino-acid biosynthesis; L-arginine biosynthesis; N(2)-acetyl-L-ornithine from L-glutamate: step 2/4.</text>
</comment>
<dbReference type="NCBIfam" id="TIGR00761">
    <property type="entry name" value="argB"/>
    <property type="match status" value="1"/>
</dbReference>
<keyword evidence="6 9" id="KW-0418">Kinase</keyword>
<accession>A0A0A2LQD5</accession>
<dbReference type="InterPro" id="IPR036393">
    <property type="entry name" value="AceGlu_kinase-like_sf"/>
</dbReference>
<proteinExistence type="inferred from homology"/>
<evidence type="ECO:0000256" key="2">
    <source>
        <dbReference type="ARBA" id="ARBA00022571"/>
    </source>
</evidence>
<comment type="similarity">
    <text evidence="9">Belongs to the acetylglutamate kinase family. ArgB subfamily.</text>
</comment>
<dbReference type="Proteomes" id="UP000030129">
    <property type="component" value="Unassembled WGS sequence"/>
</dbReference>
<keyword evidence="2 9" id="KW-0055">Arginine biosynthesis</keyword>
<dbReference type="PANTHER" id="PTHR23342:SF0">
    <property type="entry name" value="N-ACETYLGLUTAMATE SYNTHASE, MITOCHONDRIAL"/>
    <property type="match status" value="1"/>
</dbReference>
<dbReference type="PIRSF" id="PIRSF000728">
    <property type="entry name" value="NAGK"/>
    <property type="match status" value="1"/>
</dbReference>
<evidence type="ECO:0000313" key="12">
    <source>
        <dbReference type="Proteomes" id="UP000030129"/>
    </source>
</evidence>
<evidence type="ECO:0000256" key="7">
    <source>
        <dbReference type="ARBA" id="ARBA00022840"/>
    </source>
</evidence>
<dbReference type="UniPathway" id="UPA00068">
    <property type="reaction ID" value="UER00107"/>
</dbReference>
<keyword evidence="4 9" id="KW-0808">Transferase</keyword>
<evidence type="ECO:0000256" key="6">
    <source>
        <dbReference type="ARBA" id="ARBA00022777"/>
    </source>
</evidence>
<dbReference type="PANTHER" id="PTHR23342">
    <property type="entry name" value="N-ACETYLGLUTAMATE SYNTHASE"/>
    <property type="match status" value="1"/>
</dbReference>
<dbReference type="SUPFAM" id="SSF53633">
    <property type="entry name" value="Carbamate kinase-like"/>
    <property type="match status" value="1"/>
</dbReference>
<evidence type="ECO:0000256" key="3">
    <source>
        <dbReference type="ARBA" id="ARBA00022605"/>
    </source>
</evidence>
<reference evidence="11 12" key="1">
    <citation type="submission" date="2013-09" db="EMBL/GenBank/DDBJ databases">
        <authorList>
            <person name="Zeng Z."/>
            <person name="Chen C."/>
        </authorList>
    </citation>
    <scope>NUCLEOTIDE SEQUENCE [LARGE SCALE GENOMIC DNA]</scope>
    <source>
        <strain evidence="11 12">F44-8</strain>
    </source>
</reference>
<protein>
    <recommendedName>
        <fullName evidence="9">Acetylglutamate kinase</fullName>
        <ecNumber evidence="9">2.7.2.8</ecNumber>
    </recommendedName>
    <alternativeName>
        <fullName evidence="9">N-acetyl-L-glutamate 5-phosphotransferase</fullName>
    </alternativeName>
    <alternativeName>
        <fullName evidence="9">NAG kinase</fullName>
        <shortName evidence="9">NAGK</shortName>
    </alternativeName>
</protein>
<keyword evidence="9" id="KW-0963">Cytoplasm</keyword>
<evidence type="ECO:0000256" key="8">
    <source>
        <dbReference type="ARBA" id="ARBA00048141"/>
    </source>
</evidence>
<feature type="site" description="Transition state stabilizer" evidence="9">
    <location>
        <position position="11"/>
    </location>
</feature>
<comment type="caution">
    <text evidence="11">The sequence shown here is derived from an EMBL/GenBank/DDBJ whole genome shotgun (WGS) entry which is preliminary data.</text>
</comment>
<evidence type="ECO:0000313" key="11">
    <source>
        <dbReference type="EMBL" id="KGO82512.1"/>
    </source>
</evidence>
<feature type="domain" description="Aspartate/glutamate/uridylate kinase" evidence="10">
    <location>
        <begin position="6"/>
        <end position="244"/>
    </location>
</feature>
<comment type="subcellular location">
    <subcellularLocation>
        <location evidence="9">Cytoplasm</location>
    </subcellularLocation>
</comment>
<dbReference type="GO" id="GO:0003991">
    <property type="term" value="F:acetylglutamate kinase activity"/>
    <property type="evidence" value="ECO:0007669"/>
    <property type="project" value="UniProtKB-UniRule"/>
</dbReference>
<dbReference type="InterPro" id="IPR004662">
    <property type="entry name" value="AcgluKinase_fam"/>
</dbReference>
<organism evidence="11 12">
    <name type="scientific">Flavobacterium beibuense F44-8</name>
    <dbReference type="NCBI Taxonomy" id="1406840"/>
    <lineage>
        <taxon>Bacteria</taxon>
        <taxon>Pseudomonadati</taxon>
        <taxon>Bacteroidota</taxon>
        <taxon>Flavobacteriia</taxon>
        <taxon>Flavobacteriales</taxon>
        <taxon>Flavobacteriaceae</taxon>
        <taxon>Flavobacterium</taxon>
    </lineage>
</organism>
<dbReference type="EC" id="2.7.2.8" evidence="9"/>
<dbReference type="GO" id="GO:0005524">
    <property type="term" value="F:ATP binding"/>
    <property type="evidence" value="ECO:0007669"/>
    <property type="project" value="UniProtKB-UniRule"/>
</dbReference>
<evidence type="ECO:0000259" key="10">
    <source>
        <dbReference type="Pfam" id="PF00696"/>
    </source>
</evidence>
<dbReference type="RefSeq" id="WP_035131907.1">
    <property type="nucleotide sequence ID" value="NZ_JRLV01000005.1"/>
</dbReference>
<evidence type="ECO:0000256" key="9">
    <source>
        <dbReference type="HAMAP-Rule" id="MF_00082"/>
    </source>
</evidence>